<evidence type="ECO:0000313" key="1">
    <source>
        <dbReference type="EMBL" id="AXK42387.1"/>
    </source>
</evidence>
<reference evidence="2" key="1">
    <citation type="submission" date="2018-07" db="EMBL/GenBank/DDBJ databases">
        <title>Genome sequence of Erythrobacter strain YH-07, an antagonistic bacterium isolated from Yellow Sea.</title>
        <authorList>
            <person name="Tang T."/>
            <person name="Liu Q."/>
            <person name="Sun X."/>
        </authorList>
    </citation>
    <scope>NUCLEOTIDE SEQUENCE [LARGE SCALE GENOMIC DNA]</scope>
    <source>
        <strain evidence="2">YH-07</strain>
    </source>
</reference>
<dbReference type="AlphaFoldDB" id="A0A345YEN5"/>
<accession>A0A345YEN5</accession>
<dbReference type="Gene3D" id="2.180.10.10">
    <property type="entry name" value="RHS repeat-associated core"/>
    <property type="match status" value="1"/>
</dbReference>
<protein>
    <recommendedName>
        <fullName evidence="3">RHS repeat protein</fullName>
    </recommendedName>
</protein>
<dbReference type="KEGG" id="err:DVR09_08600"/>
<proteinExistence type="predicted"/>
<gene>
    <name evidence="1" type="ORF">DVR09_08600</name>
</gene>
<dbReference type="EMBL" id="CP031357">
    <property type="protein sequence ID" value="AXK42387.1"/>
    <property type="molecule type" value="Genomic_DNA"/>
</dbReference>
<dbReference type="Proteomes" id="UP000254508">
    <property type="component" value="Chromosome"/>
</dbReference>
<dbReference type="OrthoDB" id="6057489at2"/>
<keyword evidence="2" id="KW-1185">Reference proteome</keyword>
<sequence>MLAVLALNLHGSTRDVSWSYTRNPASQIISETQSNDAYSWDGHVDTTRAYTTNGLNQYTGAGSAAFCYDANGNLTADGSSVYKYDVENRLISKRAQTNTNCSALSYSGTLQAALRYDPTGRVYQVSGGSLGTQRFLYDGNALIGEYNSAGTLRRRYVHGPSMDADDPLIVYEGAG</sequence>
<name>A0A345YEN5_9SPHN</name>
<evidence type="ECO:0000313" key="2">
    <source>
        <dbReference type="Proteomes" id="UP000254508"/>
    </source>
</evidence>
<evidence type="ECO:0008006" key="3">
    <source>
        <dbReference type="Google" id="ProtNLM"/>
    </source>
</evidence>
<organism evidence="1 2">
    <name type="scientific">Erythrobacter aureus</name>
    <dbReference type="NCBI Taxonomy" id="2182384"/>
    <lineage>
        <taxon>Bacteria</taxon>
        <taxon>Pseudomonadati</taxon>
        <taxon>Pseudomonadota</taxon>
        <taxon>Alphaproteobacteria</taxon>
        <taxon>Sphingomonadales</taxon>
        <taxon>Erythrobacteraceae</taxon>
        <taxon>Erythrobacter/Porphyrobacter group</taxon>
        <taxon>Erythrobacter</taxon>
    </lineage>
</organism>